<dbReference type="CDD" id="cd07377">
    <property type="entry name" value="WHTH_GntR"/>
    <property type="match status" value="1"/>
</dbReference>
<proteinExistence type="inferred from homology"/>
<keyword evidence="5" id="KW-0238">DNA-binding</keyword>
<dbReference type="InterPro" id="IPR051446">
    <property type="entry name" value="HTH_trans_reg/aminotransferase"/>
</dbReference>
<keyword evidence="3" id="KW-0663">Pyridoxal phosphate</keyword>
<dbReference type="InterPro" id="IPR000524">
    <property type="entry name" value="Tscrpt_reg_HTH_GntR"/>
</dbReference>
<keyword evidence="8" id="KW-0808">Transferase</keyword>
<evidence type="ECO:0000259" key="7">
    <source>
        <dbReference type="PROSITE" id="PS50949"/>
    </source>
</evidence>
<organism evidence="8 9">
    <name type="scientific">Chitinimonas arctica</name>
    <dbReference type="NCBI Taxonomy" id="2594795"/>
    <lineage>
        <taxon>Bacteria</taxon>
        <taxon>Pseudomonadati</taxon>
        <taxon>Pseudomonadota</taxon>
        <taxon>Betaproteobacteria</taxon>
        <taxon>Neisseriales</taxon>
        <taxon>Chitinibacteraceae</taxon>
        <taxon>Chitinimonas</taxon>
    </lineage>
</organism>
<dbReference type="InterPro" id="IPR015424">
    <property type="entry name" value="PyrdxlP-dep_Trfase"/>
</dbReference>
<dbReference type="AlphaFoldDB" id="A0A516SC75"/>
<dbReference type="RefSeq" id="WP_143856670.1">
    <property type="nucleotide sequence ID" value="NZ_CP041730.1"/>
</dbReference>
<dbReference type="Gene3D" id="3.40.640.10">
    <property type="entry name" value="Type I PLP-dependent aspartate aminotransferase-like (Major domain)"/>
    <property type="match status" value="1"/>
</dbReference>
<evidence type="ECO:0000256" key="6">
    <source>
        <dbReference type="ARBA" id="ARBA00023163"/>
    </source>
</evidence>
<dbReference type="Pfam" id="PF00155">
    <property type="entry name" value="Aminotran_1_2"/>
    <property type="match status" value="1"/>
</dbReference>
<dbReference type="KEGG" id="cari:FNU76_04935"/>
<dbReference type="OrthoDB" id="199743at2"/>
<evidence type="ECO:0000256" key="3">
    <source>
        <dbReference type="ARBA" id="ARBA00022898"/>
    </source>
</evidence>
<evidence type="ECO:0000256" key="4">
    <source>
        <dbReference type="ARBA" id="ARBA00023015"/>
    </source>
</evidence>
<dbReference type="SUPFAM" id="SSF53383">
    <property type="entry name" value="PLP-dependent transferases"/>
    <property type="match status" value="1"/>
</dbReference>
<dbReference type="PROSITE" id="PS50949">
    <property type="entry name" value="HTH_GNTR"/>
    <property type="match status" value="1"/>
</dbReference>
<evidence type="ECO:0000256" key="1">
    <source>
        <dbReference type="ARBA" id="ARBA00005384"/>
    </source>
</evidence>
<dbReference type="GO" id="GO:0003677">
    <property type="term" value="F:DNA binding"/>
    <property type="evidence" value="ECO:0007669"/>
    <property type="project" value="UniProtKB-KW"/>
</dbReference>
<evidence type="ECO:0000313" key="9">
    <source>
        <dbReference type="Proteomes" id="UP000317550"/>
    </source>
</evidence>
<comment type="similarity">
    <text evidence="1">In the C-terminal section; belongs to the class-I pyridoxal-phosphate-dependent aminotransferase family.</text>
</comment>
<dbReference type="CDD" id="cd00609">
    <property type="entry name" value="AAT_like"/>
    <property type="match status" value="1"/>
</dbReference>
<dbReference type="Proteomes" id="UP000317550">
    <property type="component" value="Chromosome"/>
</dbReference>
<dbReference type="PANTHER" id="PTHR46577:SF2">
    <property type="entry name" value="TRANSCRIPTIONAL REGULATORY PROTEIN"/>
    <property type="match status" value="1"/>
</dbReference>
<evidence type="ECO:0000256" key="2">
    <source>
        <dbReference type="ARBA" id="ARBA00021531"/>
    </source>
</evidence>
<feature type="domain" description="HTH gntR-type" evidence="7">
    <location>
        <begin position="12"/>
        <end position="80"/>
    </location>
</feature>
<dbReference type="SUPFAM" id="SSF46785">
    <property type="entry name" value="Winged helix' DNA-binding domain"/>
    <property type="match status" value="1"/>
</dbReference>
<dbReference type="GO" id="GO:0003700">
    <property type="term" value="F:DNA-binding transcription factor activity"/>
    <property type="evidence" value="ECO:0007669"/>
    <property type="project" value="InterPro"/>
</dbReference>
<evidence type="ECO:0000313" key="8">
    <source>
        <dbReference type="EMBL" id="QDQ25745.1"/>
    </source>
</evidence>
<dbReference type="InterPro" id="IPR004839">
    <property type="entry name" value="Aminotransferase_I/II_large"/>
</dbReference>
<dbReference type="Gene3D" id="3.90.1150.10">
    <property type="entry name" value="Aspartate Aminotransferase, domain 1"/>
    <property type="match status" value="1"/>
</dbReference>
<keyword evidence="9" id="KW-1185">Reference proteome</keyword>
<dbReference type="Gene3D" id="1.10.10.10">
    <property type="entry name" value="Winged helix-like DNA-binding domain superfamily/Winged helix DNA-binding domain"/>
    <property type="match status" value="1"/>
</dbReference>
<dbReference type="InterPro" id="IPR036388">
    <property type="entry name" value="WH-like_DNA-bd_sf"/>
</dbReference>
<reference evidence="9" key="1">
    <citation type="submission" date="2019-07" db="EMBL/GenBank/DDBJ databases">
        <title>Chitinimonas sp. nov., isolated from Ny-Alesund, arctica soil.</title>
        <authorList>
            <person name="Xu Q."/>
            <person name="Peng F."/>
        </authorList>
    </citation>
    <scope>NUCLEOTIDE SEQUENCE [LARGE SCALE GENOMIC DNA]</scope>
    <source>
        <strain evidence="9">R3-44</strain>
    </source>
</reference>
<dbReference type="PANTHER" id="PTHR46577">
    <property type="entry name" value="HTH-TYPE TRANSCRIPTIONAL REGULATORY PROTEIN GABR"/>
    <property type="match status" value="1"/>
</dbReference>
<dbReference type="InterPro" id="IPR015422">
    <property type="entry name" value="PyrdxlP-dep_Trfase_small"/>
</dbReference>
<dbReference type="Pfam" id="PF00392">
    <property type="entry name" value="GntR"/>
    <property type="match status" value="1"/>
</dbReference>
<dbReference type="InterPro" id="IPR036390">
    <property type="entry name" value="WH_DNA-bd_sf"/>
</dbReference>
<keyword evidence="8" id="KW-0032">Aminotransferase</keyword>
<dbReference type="GO" id="GO:0008483">
    <property type="term" value="F:transaminase activity"/>
    <property type="evidence" value="ECO:0007669"/>
    <property type="project" value="UniProtKB-KW"/>
</dbReference>
<dbReference type="EMBL" id="CP041730">
    <property type="protein sequence ID" value="QDQ25745.1"/>
    <property type="molecule type" value="Genomic_DNA"/>
</dbReference>
<name>A0A516SC75_9NEIS</name>
<accession>A0A516SC75</accession>
<protein>
    <recommendedName>
        <fullName evidence="2">Putative 8-amino-7-oxononanoate synthase</fullName>
    </recommendedName>
</protein>
<sequence length="476" mass="52814">MQPFTVEHALAQPLVEQIVEQFIARIGDKSLRAGSRLPSIRGFAGQYHVSKFTVVEAYDRLVALGYVQSRRGAGFFVASRVEAHAHAPVRRAPPLRRCVDSLWLLRHDALTSDNDILKPGCGWLPADWMPQAELEKALRDLTRRPNARLTAYGEPFGYRPLRQQLTVRLAELEIEAEPEQIVLTNGAMQALDLIARYFVDEGDAVLVDEPGFFNVFANQKLNGARLYGVPRTANGPDVVVLEQLLAEHKPKLFITNSVLHNPTGTSLNRATAFRILQLAEKYDLTIVEDDIYSDFQTGPGERLAALDQLERVIYIGSFSKTLSANLRVGFIAADPKRAQDLCDLKLLTGLSSSEAAERVIHAMLTEGAYRKHMERVKSRLKQTADTVLPRLEALGFVLWAQPSGGMFCHARLPGLEDTAPLAQSALQEGLMQAPGVLFCPQGGPTPWLRFNVAHMEDERVWDWLARVAAGVPARAL</sequence>
<dbReference type="SMART" id="SM00345">
    <property type="entry name" value="HTH_GNTR"/>
    <property type="match status" value="1"/>
</dbReference>
<dbReference type="GO" id="GO:0030170">
    <property type="term" value="F:pyridoxal phosphate binding"/>
    <property type="evidence" value="ECO:0007669"/>
    <property type="project" value="InterPro"/>
</dbReference>
<keyword evidence="4" id="KW-0805">Transcription regulation</keyword>
<gene>
    <name evidence="8" type="ORF">FNU76_04935</name>
</gene>
<evidence type="ECO:0000256" key="5">
    <source>
        <dbReference type="ARBA" id="ARBA00023125"/>
    </source>
</evidence>
<keyword evidence="6" id="KW-0804">Transcription</keyword>
<dbReference type="InterPro" id="IPR015421">
    <property type="entry name" value="PyrdxlP-dep_Trfase_major"/>
</dbReference>